<accession>A0A1H0EJ53</accession>
<gene>
    <name evidence="2" type="ORF">SAMN05216498_3173</name>
</gene>
<evidence type="ECO:0000313" key="3">
    <source>
        <dbReference type="Proteomes" id="UP000199334"/>
    </source>
</evidence>
<proteinExistence type="predicted"/>
<dbReference type="Proteomes" id="UP000199334">
    <property type="component" value="Unassembled WGS sequence"/>
</dbReference>
<feature type="compositionally biased region" description="Acidic residues" evidence="1">
    <location>
        <begin position="44"/>
        <end position="67"/>
    </location>
</feature>
<evidence type="ECO:0000313" key="2">
    <source>
        <dbReference type="EMBL" id="SDN82361.1"/>
    </source>
</evidence>
<name>A0A1H0EJ53_9BACI</name>
<organism evidence="2 3">
    <name type="scientific">Tenuibacillus multivorans</name>
    <dbReference type="NCBI Taxonomy" id="237069"/>
    <lineage>
        <taxon>Bacteria</taxon>
        <taxon>Bacillati</taxon>
        <taxon>Bacillota</taxon>
        <taxon>Bacilli</taxon>
        <taxon>Bacillales</taxon>
        <taxon>Bacillaceae</taxon>
        <taxon>Tenuibacillus</taxon>
    </lineage>
</organism>
<dbReference type="EMBL" id="FNIG01000009">
    <property type="protein sequence ID" value="SDN82361.1"/>
    <property type="molecule type" value="Genomic_DNA"/>
</dbReference>
<dbReference type="STRING" id="237069.SAMN05216498_3173"/>
<sequence length="77" mass="9673">MSERKKEIHVKDLVIKADHVVFERPERQADPFFWGPRPRRDERMEVEEEEVTERDEHDDDEHKEEEERDRRPPFFWI</sequence>
<keyword evidence="3" id="KW-1185">Reference proteome</keyword>
<dbReference type="RefSeq" id="WP_093857549.1">
    <property type="nucleotide sequence ID" value="NZ_BJVZ01000009.1"/>
</dbReference>
<dbReference type="AlphaFoldDB" id="A0A1H0EJ53"/>
<reference evidence="2 3" key="1">
    <citation type="submission" date="2016-10" db="EMBL/GenBank/DDBJ databases">
        <authorList>
            <person name="de Groot N.N."/>
        </authorList>
    </citation>
    <scope>NUCLEOTIDE SEQUENCE [LARGE SCALE GENOMIC DNA]</scope>
    <source>
        <strain evidence="2 3">CGMCC 1.3442</strain>
    </source>
</reference>
<dbReference type="OrthoDB" id="2974714at2"/>
<protein>
    <submittedName>
        <fullName evidence="2">Uncharacterized protein</fullName>
    </submittedName>
</protein>
<feature type="region of interest" description="Disordered" evidence="1">
    <location>
        <begin position="30"/>
        <end position="77"/>
    </location>
</feature>
<evidence type="ECO:0000256" key="1">
    <source>
        <dbReference type="SAM" id="MobiDB-lite"/>
    </source>
</evidence>
<feature type="compositionally biased region" description="Basic and acidic residues" evidence="1">
    <location>
        <begin position="68"/>
        <end position="77"/>
    </location>
</feature>